<feature type="compositionally biased region" description="Basic residues" evidence="1">
    <location>
        <begin position="60"/>
        <end position="69"/>
    </location>
</feature>
<evidence type="ECO:0000313" key="3">
    <source>
        <dbReference type="Proteomes" id="UP001152795"/>
    </source>
</evidence>
<reference evidence="2" key="1">
    <citation type="submission" date="2020-04" db="EMBL/GenBank/DDBJ databases">
        <authorList>
            <person name="Alioto T."/>
            <person name="Alioto T."/>
            <person name="Gomez Garrido J."/>
        </authorList>
    </citation>
    <scope>NUCLEOTIDE SEQUENCE</scope>
    <source>
        <strain evidence="2">A484AB</strain>
    </source>
</reference>
<proteinExistence type="predicted"/>
<organism evidence="2 3">
    <name type="scientific">Paramuricea clavata</name>
    <name type="common">Red gorgonian</name>
    <name type="synonym">Violescent sea-whip</name>
    <dbReference type="NCBI Taxonomy" id="317549"/>
    <lineage>
        <taxon>Eukaryota</taxon>
        <taxon>Metazoa</taxon>
        <taxon>Cnidaria</taxon>
        <taxon>Anthozoa</taxon>
        <taxon>Octocorallia</taxon>
        <taxon>Malacalcyonacea</taxon>
        <taxon>Plexauridae</taxon>
        <taxon>Paramuricea</taxon>
    </lineage>
</organism>
<evidence type="ECO:0000313" key="2">
    <source>
        <dbReference type="EMBL" id="CAB4003213.1"/>
    </source>
</evidence>
<sequence length="137" mass="15728">MQQTISQLSQTNKHFEEEQSSLVTAIKIIQNDFNQQAISRKKSGEAREETGGGIDDNMWKKSKSKHQSKRPTSLLSNSGENSKRKTGDIKLKNQYETLTTKILNLQVHHLISNLTRNETISSKVQQKEPMFEDKKRN</sequence>
<accession>A0A7D9IBU5</accession>
<name>A0A7D9IBU5_PARCT</name>
<comment type="caution">
    <text evidence="2">The sequence shown here is derived from an EMBL/GenBank/DDBJ whole genome shotgun (WGS) entry which is preliminary data.</text>
</comment>
<feature type="compositionally biased region" description="Polar residues" evidence="1">
    <location>
        <begin position="70"/>
        <end position="80"/>
    </location>
</feature>
<dbReference type="Proteomes" id="UP001152795">
    <property type="component" value="Unassembled WGS sequence"/>
</dbReference>
<protein>
    <submittedName>
        <fullName evidence="2">Uncharacterized protein</fullName>
    </submittedName>
</protein>
<feature type="region of interest" description="Disordered" evidence="1">
    <location>
        <begin position="34"/>
        <end position="91"/>
    </location>
</feature>
<keyword evidence="3" id="KW-1185">Reference proteome</keyword>
<gene>
    <name evidence="2" type="ORF">PACLA_8A026317</name>
</gene>
<dbReference type="AlphaFoldDB" id="A0A7D9IBU5"/>
<dbReference type="EMBL" id="CACRXK020004567">
    <property type="protein sequence ID" value="CAB4003213.1"/>
    <property type="molecule type" value="Genomic_DNA"/>
</dbReference>
<feature type="compositionally biased region" description="Basic and acidic residues" evidence="1">
    <location>
        <begin position="81"/>
        <end position="91"/>
    </location>
</feature>
<evidence type="ECO:0000256" key="1">
    <source>
        <dbReference type="SAM" id="MobiDB-lite"/>
    </source>
</evidence>